<evidence type="ECO:0000313" key="1">
    <source>
        <dbReference type="EMBL" id="MCK2036184.1"/>
    </source>
</evidence>
<dbReference type="RefSeq" id="WP_247629564.1">
    <property type="nucleotide sequence ID" value="NZ_JAHWXN010000001.1"/>
</dbReference>
<evidence type="ECO:0000313" key="2">
    <source>
        <dbReference type="Proteomes" id="UP001300096"/>
    </source>
</evidence>
<comment type="caution">
    <text evidence="1">The sequence shown here is derived from an EMBL/GenBank/DDBJ whole genome shotgun (WGS) entry which is preliminary data.</text>
</comment>
<sequence length="300" mass="31283">MTRRRVWILASAAGLVLLIGAGLWIWQVSSRPASAEDTALSYLRALESGDAAALASVSTKASETSLTAFAAADERIEDPATTAVDQSGDTATAEVSFVLAGETRTASLPLSRTEGRWRVDAAGRGSVQADASTGAFFMIGDATFAIGEDAALFPAVYTVAPAPRELLSGEAEVIVLPGETAEVSLDAALLPEATEAAQSALEERLAECTTGGAEIPAGCGIRIPWGTEFRAVSDIRYRIEAPPSLTLTTTHFDATDGVLVATVTGTGQDGSPRTTTYRTESWLVRGDVSFTATNIVLAPW</sequence>
<reference evidence="1 2" key="1">
    <citation type="submission" date="2021-06" db="EMBL/GenBank/DDBJ databases">
        <title>Genome-based taxonomic framework of Microbacterium strains isolated from marine environment, the description of four new species and reclassification of four preexisting species.</title>
        <authorList>
            <person name="Lee S.D."/>
            <person name="Kim S.-M."/>
            <person name="Byeon Y.-S."/>
            <person name="Yang H.L."/>
            <person name="Kim I.S."/>
        </authorList>
    </citation>
    <scope>NUCLEOTIDE SEQUENCE [LARGE SCALE GENOMIC DNA]</scope>
    <source>
        <strain evidence="1 2">SSW1-49</strain>
    </source>
</reference>
<accession>A0ABT0FE58</accession>
<proteinExistence type="predicted"/>
<protein>
    <recommendedName>
        <fullName evidence="3">DUF4878 domain-containing protein</fullName>
    </recommendedName>
</protein>
<evidence type="ECO:0008006" key="3">
    <source>
        <dbReference type="Google" id="ProtNLM"/>
    </source>
</evidence>
<keyword evidence="2" id="KW-1185">Reference proteome</keyword>
<gene>
    <name evidence="1" type="ORF">KZC51_08545</name>
</gene>
<name>A0ABT0FE58_9MICO</name>
<dbReference type="EMBL" id="JAHWXN010000001">
    <property type="protein sequence ID" value="MCK2036184.1"/>
    <property type="molecule type" value="Genomic_DNA"/>
</dbReference>
<organism evidence="1 2">
    <name type="scientific">Microbacterium croceum</name>
    <dbReference type="NCBI Taxonomy" id="2851645"/>
    <lineage>
        <taxon>Bacteria</taxon>
        <taxon>Bacillati</taxon>
        <taxon>Actinomycetota</taxon>
        <taxon>Actinomycetes</taxon>
        <taxon>Micrococcales</taxon>
        <taxon>Microbacteriaceae</taxon>
        <taxon>Microbacterium</taxon>
    </lineage>
</organism>
<dbReference type="Proteomes" id="UP001300096">
    <property type="component" value="Unassembled WGS sequence"/>
</dbReference>